<evidence type="ECO:0000313" key="1">
    <source>
        <dbReference type="EMBL" id="MEQ2280551.1"/>
    </source>
</evidence>
<evidence type="ECO:0000313" key="2">
    <source>
        <dbReference type="Proteomes" id="UP001469553"/>
    </source>
</evidence>
<sequence length="102" mass="11832">MPGIHIRSDNKYVKMSPNAKFKASEKNNRASIFIMLRPLLLHQPMNVSQDILFRHKPHISSVRLYHNMSALYLKNNSLLKPTNMSRVWREKIAIKTNSSSSL</sequence>
<dbReference type="EMBL" id="JAHRIP010001795">
    <property type="protein sequence ID" value="MEQ2280551.1"/>
    <property type="molecule type" value="Genomic_DNA"/>
</dbReference>
<reference evidence="1 2" key="1">
    <citation type="submission" date="2021-06" db="EMBL/GenBank/DDBJ databases">
        <authorList>
            <person name="Palmer J.M."/>
        </authorList>
    </citation>
    <scope>NUCLEOTIDE SEQUENCE [LARGE SCALE GENOMIC DNA]</scope>
    <source>
        <strain evidence="1 2">AS_MEX2019</strain>
        <tissue evidence="1">Muscle</tissue>
    </source>
</reference>
<comment type="caution">
    <text evidence="1">The sequence shown here is derived from an EMBL/GenBank/DDBJ whole genome shotgun (WGS) entry which is preliminary data.</text>
</comment>
<keyword evidence="2" id="KW-1185">Reference proteome</keyword>
<protein>
    <submittedName>
        <fullName evidence="1">Uncharacterized protein</fullName>
    </submittedName>
</protein>
<proteinExistence type="predicted"/>
<accession>A0ABV0XGG5</accession>
<organism evidence="1 2">
    <name type="scientific">Ameca splendens</name>
    <dbReference type="NCBI Taxonomy" id="208324"/>
    <lineage>
        <taxon>Eukaryota</taxon>
        <taxon>Metazoa</taxon>
        <taxon>Chordata</taxon>
        <taxon>Craniata</taxon>
        <taxon>Vertebrata</taxon>
        <taxon>Euteleostomi</taxon>
        <taxon>Actinopterygii</taxon>
        <taxon>Neopterygii</taxon>
        <taxon>Teleostei</taxon>
        <taxon>Neoteleostei</taxon>
        <taxon>Acanthomorphata</taxon>
        <taxon>Ovalentaria</taxon>
        <taxon>Atherinomorphae</taxon>
        <taxon>Cyprinodontiformes</taxon>
        <taxon>Goodeidae</taxon>
        <taxon>Ameca</taxon>
    </lineage>
</organism>
<name>A0ABV0XGG5_9TELE</name>
<gene>
    <name evidence="1" type="ORF">AMECASPLE_021072</name>
</gene>
<dbReference type="Proteomes" id="UP001469553">
    <property type="component" value="Unassembled WGS sequence"/>
</dbReference>